<name>A0A9P4QWT3_9PLEO</name>
<dbReference type="Proteomes" id="UP000799444">
    <property type="component" value="Unassembled WGS sequence"/>
</dbReference>
<gene>
    <name evidence="1" type="ORF">EJ04DRAFT_513687</name>
</gene>
<protein>
    <submittedName>
        <fullName evidence="1">Uncharacterized protein</fullName>
    </submittedName>
</protein>
<proteinExistence type="predicted"/>
<evidence type="ECO:0000313" key="1">
    <source>
        <dbReference type="EMBL" id="KAF2732713.1"/>
    </source>
</evidence>
<comment type="caution">
    <text evidence="1">The sequence shown here is derived from an EMBL/GenBank/DDBJ whole genome shotgun (WGS) entry which is preliminary data.</text>
</comment>
<dbReference type="AlphaFoldDB" id="A0A9P4QWT3"/>
<keyword evidence="2" id="KW-1185">Reference proteome</keyword>
<accession>A0A9P4QWT3</accession>
<dbReference type="EMBL" id="ML996172">
    <property type="protein sequence ID" value="KAF2732713.1"/>
    <property type="molecule type" value="Genomic_DNA"/>
</dbReference>
<reference evidence="1" key="1">
    <citation type="journal article" date="2020" name="Stud. Mycol.">
        <title>101 Dothideomycetes genomes: a test case for predicting lifestyles and emergence of pathogens.</title>
        <authorList>
            <person name="Haridas S."/>
            <person name="Albert R."/>
            <person name="Binder M."/>
            <person name="Bloem J."/>
            <person name="Labutti K."/>
            <person name="Salamov A."/>
            <person name="Andreopoulos B."/>
            <person name="Baker S."/>
            <person name="Barry K."/>
            <person name="Bills G."/>
            <person name="Bluhm B."/>
            <person name="Cannon C."/>
            <person name="Castanera R."/>
            <person name="Culley D."/>
            <person name="Daum C."/>
            <person name="Ezra D."/>
            <person name="Gonzalez J."/>
            <person name="Henrissat B."/>
            <person name="Kuo A."/>
            <person name="Liang C."/>
            <person name="Lipzen A."/>
            <person name="Lutzoni F."/>
            <person name="Magnuson J."/>
            <person name="Mondo S."/>
            <person name="Nolan M."/>
            <person name="Ohm R."/>
            <person name="Pangilinan J."/>
            <person name="Park H.-J."/>
            <person name="Ramirez L."/>
            <person name="Alfaro M."/>
            <person name="Sun H."/>
            <person name="Tritt A."/>
            <person name="Yoshinaga Y."/>
            <person name="Zwiers L.-H."/>
            <person name="Turgeon B."/>
            <person name="Goodwin S."/>
            <person name="Spatafora J."/>
            <person name="Crous P."/>
            <person name="Grigoriev I."/>
        </authorList>
    </citation>
    <scope>NUCLEOTIDE SEQUENCE</scope>
    <source>
        <strain evidence="1">CBS 125425</strain>
    </source>
</reference>
<organism evidence="1 2">
    <name type="scientific">Polyplosphaeria fusca</name>
    <dbReference type="NCBI Taxonomy" id="682080"/>
    <lineage>
        <taxon>Eukaryota</taxon>
        <taxon>Fungi</taxon>
        <taxon>Dikarya</taxon>
        <taxon>Ascomycota</taxon>
        <taxon>Pezizomycotina</taxon>
        <taxon>Dothideomycetes</taxon>
        <taxon>Pleosporomycetidae</taxon>
        <taxon>Pleosporales</taxon>
        <taxon>Tetraplosphaeriaceae</taxon>
        <taxon>Polyplosphaeria</taxon>
    </lineage>
</organism>
<sequence length="166" mass="18103">MCQGVPDMHMDAVEPKSVDTVTDTVLKRDNDVDDSDTCPSACWWTLADCIHISRLGTVTGNPDCHAQTCGSKHNIKSASAGYCASCIFCQPGVFKDPQAPEPFVIDGKKREGVEREVEYPETDMPALKDVQGKKGCESWCKTIYDDCMKVSILCSGDVVGKMLMSV</sequence>
<evidence type="ECO:0000313" key="2">
    <source>
        <dbReference type="Proteomes" id="UP000799444"/>
    </source>
</evidence>